<reference evidence="2" key="1">
    <citation type="journal article" date="2019" name="Int. J. Syst. Evol. Microbiol.">
        <title>The Global Catalogue of Microorganisms (GCM) 10K type strain sequencing project: providing services to taxonomists for standard genome sequencing and annotation.</title>
        <authorList>
            <consortium name="The Broad Institute Genomics Platform"/>
            <consortium name="The Broad Institute Genome Sequencing Center for Infectious Disease"/>
            <person name="Wu L."/>
            <person name="Ma J."/>
        </authorList>
    </citation>
    <scope>NUCLEOTIDE SEQUENCE [LARGE SCALE GENOMIC DNA]</scope>
    <source>
        <strain evidence="2">JCM 17939</strain>
    </source>
</reference>
<name>A0ABP8UG33_9ACTN</name>
<dbReference type="EMBL" id="BAABHK010000008">
    <property type="protein sequence ID" value="GAA4630300.1"/>
    <property type="molecule type" value="Genomic_DNA"/>
</dbReference>
<gene>
    <name evidence="1" type="ORF">GCM10023196_055090</name>
</gene>
<evidence type="ECO:0000313" key="1">
    <source>
        <dbReference type="EMBL" id="GAA4630300.1"/>
    </source>
</evidence>
<organism evidence="1 2">
    <name type="scientific">Actinoallomurus vinaceus</name>
    <dbReference type="NCBI Taxonomy" id="1080074"/>
    <lineage>
        <taxon>Bacteria</taxon>
        <taxon>Bacillati</taxon>
        <taxon>Actinomycetota</taxon>
        <taxon>Actinomycetes</taxon>
        <taxon>Streptosporangiales</taxon>
        <taxon>Thermomonosporaceae</taxon>
        <taxon>Actinoallomurus</taxon>
    </lineage>
</organism>
<proteinExistence type="predicted"/>
<evidence type="ECO:0000313" key="2">
    <source>
        <dbReference type="Proteomes" id="UP001501442"/>
    </source>
</evidence>
<keyword evidence="2" id="KW-1185">Reference proteome</keyword>
<protein>
    <submittedName>
        <fullName evidence="1">Uncharacterized protein</fullName>
    </submittedName>
</protein>
<dbReference type="Proteomes" id="UP001501442">
    <property type="component" value="Unassembled WGS sequence"/>
</dbReference>
<accession>A0ABP8UG33</accession>
<sequence>MGGVSARRLRKVPAVVLPRAPEPQRLLAAIRLFDPEAAPVDGGIAFGAGVRLAGPHPVTPDLAAKSNLPQGLAFVASDSGPFQNWLARGLARRFGGYAHLPQEFVADDPTEVVVVHTPRKVSPGELAARISAFIPGLVPDGPAEKDGSSFLTTPHMPINIRCDGPEVPSLRWLLPLALGPMRREPGLHGYRFGIAGQRDPRFVRLAATAALELAQGVGGVTTDLDRFRVFEPGDPGLYR</sequence>
<comment type="caution">
    <text evidence="1">The sequence shown here is derived from an EMBL/GenBank/DDBJ whole genome shotgun (WGS) entry which is preliminary data.</text>
</comment>